<dbReference type="InterPro" id="IPR018971">
    <property type="entry name" value="DUF1997"/>
</dbReference>
<dbReference type="Proteomes" id="UP001386955">
    <property type="component" value="Unassembled WGS sequence"/>
</dbReference>
<evidence type="ECO:0000313" key="2">
    <source>
        <dbReference type="Proteomes" id="UP001386955"/>
    </source>
</evidence>
<name>A0AAN9NYZ6_PSOTE</name>
<keyword evidence="2" id="KW-1185">Reference proteome</keyword>
<comment type="caution">
    <text evidence="1">The sequence shown here is derived from an EMBL/GenBank/DDBJ whole genome shotgun (WGS) entry which is preliminary data.</text>
</comment>
<dbReference type="PANTHER" id="PTHR34133:SF8">
    <property type="entry name" value="OS07G0633000 PROTEIN"/>
    <property type="match status" value="1"/>
</dbReference>
<organism evidence="1 2">
    <name type="scientific">Psophocarpus tetragonolobus</name>
    <name type="common">Winged bean</name>
    <name type="synonym">Dolichos tetragonolobus</name>
    <dbReference type="NCBI Taxonomy" id="3891"/>
    <lineage>
        <taxon>Eukaryota</taxon>
        <taxon>Viridiplantae</taxon>
        <taxon>Streptophyta</taxon>
        <taxon>Embryophyta</taxon>
        <taxon>Tracheophyta</taxon>
        <taxon>Spermatophyta</taxon>
        <taxon>Magnoliopsida</taxon>
        <taxon>eudicotyledons</taxon>
        <taxon>Gunneridae</taxon>
        <taxon>Pentapetalae</taxon>
        <taxon>rosids</taxon>
        <taxon>fabids</taxon>
        <taxon>Fabales</taxon>
        <taxon>Fabaceae</taxon>
        <taxon>Papilionoideae</taxon>
        <taxon>50 kb inversion clade</taxon>
        <taxon>NPAAA clade</taxon>
        <taxon>indigoferoid/millettioid clade</taxon>
        <taxon>Phaseoleae</taxon>
        <taxon>Psophocarpus</taxon>
    </lineage>
</organism>
<dbReference type="EMBL" id="JAYMYS010000009">
    <property type="protein sequence ID" value="KAK7381295.1"/>
    <property type="molecule type" value="Genomic_DNA"/>
</dbReference>
<reference evidence="1 2" key="1">
    <citation type="submission" date="2024-01" db="EMBL/GenBank/DDBJ databases">
        <title>The genomes of 5 underutilized Papilionoideae crops provide insights into root nodulation and disease resistanc.</title>
        <authorList>
            <person name="Jiang F."/>
        </authorList>
    </citation>
    <scope>NUCLEOTIDE SEQUENCE [LARGE SCALE GENOMIC DNA]</scope>
    <source>
        <strain evidence="1">DUOXIRENSHENG_FW03</strain>
        <tissue evidence="1">Leaves</tissue>
    </source>
</reference>
<accession>A0AAN9NYZ6</accession>
<sequence>MANIILQNPCQAFLSRTSTVAQSKKNKLHHHIHGRAFGSMNHLECKNMNITSSSFNYRSSACVPLHEASFDEYIDGKGRVIQSIFPEKSTSLQLNQTRVEFPDMNVDYIPQDFNINERGALYMERQGRHKWMKNQLDINVNLAFSPLLAWVLEEVLQNIFQSVLRNYVEDANKGYVVRLLADHSSFKRNKPKKLV</sequence>
<gene>
    <name evidence="1" type="ORF">VNO78_33871</name>
</gene>
<dbReference type="Pfam" id="PF09366">
    <property type="entry name" value="DUF1997"/>
    <property type="match status" value="1"/>
</dbReference>
<protein>
    <submittedName>
        <fullName evidence="1">Uncharacterized protein</fullName>
    </submittedName>
</protein>
<evidence type="ECO:0000313" key="1">
    <source>
        <dbReference type="EMBL" id="KAK7381295.1"/>
    </source>
</evidence>
<proteinExistence type="predicted"/>
<dbReference type="AlphaFoldDB" id="A0AAN9NYZ6"/>
<dbReference type="PANTHER" id="PTHR34133">
    <property type="entry name" value="OS07G0633000 PROTEIN"/>
    <property type="match status" value="1"/>
</dbReference>